<gene>
    <name evidence="2" type="ORF">Cabys_1182</name>
    <name evidence="3" type="ORF">Calab_2377</name>
</gene>
<dbReference type="SUPFAM" id="SSF49313">
    <property type="entry name" value="Cadherin-like"/>
    <property type="match status" value="1"/>
</dbReference>
<dbReference type="InParanoid" id="H1XY60"/>
<evidence type="ECO:0000313" key="5">
    <source>
        <dbReference type="Proteomes" id="UP000183868"/>
    </source>
</evidence>
<dbReference type="GO" id="GO:0005509">
    <property type="term" value="F:calcium ion binding"/>
    <property type="evidence" value="ECO:0007669"/>
    <property type="project" value="InterPro"/>
</dbReference>
<dbReference type="NCBIfam" id="TIGR04183">
    <property type="entry name" value="Por_Secre_tail"/>
    <property type="match status" value="1"/>
</dbReference>
<dbReference type="Gene3D" id="2.60.40.10">
    <property type="entry name" value="Immunoglobulins"/>
    <property type="match status" value="3"/>
</dbReference>
<dbReference type="RefSeq" id="WP_006929183.1">
    <property type="nucleotide sequence ID" value="NZ_CM001402.1"/>
</dbReference>
<dbReference type="SUPFAM" id="SSF69318">
    <property type="entry name" value="Integrin alpha N-terminal domain"/>
    <property type="match status" value="1"/>
</dbReference>
<dbReference type="EMBL" id="CP018099">
    <property type="protein sequence ID" value="APF17931.1"/>
    <property type="molecule type" value="Genomic_DNA"/>
</dbReference>
<feature type="domain" description="Fibronectin type-III" evidence="1">
    <location>
        <begin position="837"/>
        <end position="929"/>
    </location>
</feature>
<name>H1XY60_CALAY</name>
<reference evidence="3 4" key="1">
    <citation type="submission" date="2011-09" db="EMBL/GenBank/DDBJ databases">
        <title>The permanent draft genome of Caldithrix abyssi DSM 13497.</title>
        <authorList>
            <consortium name="US DOE Joint Genome Institute (JGI-PGF)"/>
            <person name="Lucas S."/>
            <person name="Han J."/>
            <person name="Lapidus A."/>
            <person name="Bruce D."/>
            <person name="Goodwin L."/>
            <person name="Pitluck S."/>
            <person name="Peters L."/>
            <person name="Kyrpides N."/>
            <person name="Mavromatis K."/>
            <person name="Ivanova N."/>
            <person name="Mikhailova N."/>
            <person name="Chertkov O."/>
            <person name="Detter J.C."/>
            <person name="Tapia R."/>
            <person name="Han C."/>
            <person name="Land M."/>
            <person name="Hauser L."/>
            <person name="Markowitz V."/>
            <person name="Cheng J.-F."/>
            <person name="Hugenholtz P."/>
            <person name="Woyke T."/>
            <person name="Wu D."/>
            <person name="Spring S."/>
            <person name="Brambilla E."/>
            <person name="Klenk H.-P."/>
            <person name="Eisen J.A."/>
        </authorList>
    </citation>
    <scope>NUCLEOTIDE SEQUENCE [LARGE SCALE GENOMIC DNA]</scope>
    <source>
        <strain evidence="3 4">DSM 13497</strain>
    </source>
</reference>
<dbReference type="eggNOG" id="COG3637">
    <property type="taxonomic scope" value="Bacteria"/>
</dbReference>
<dbReference type="InterPro" id="IPR013783">
    <property type="entry name" value="Ig-like_fold"/>
</dbReference>
<dbReference type="Pfam" id="PF13860">
    <property type="entry name" value="FlgD_ig"/>
    <property type="match status" value="1"/>
</dbReference>
<dbReference type="InterPro" id="IPR015919">
    <property type="entry name" value="Cadherin-like_sf"/>
</dbReference>
<dbReference type="SUPFAM" id="SSF50939">
    <property type="entry name" value="Sialidases"/>
    <property type="match status" value="1"/>
</dbReference>
<dbReference type="Proteomes" id="UP000183868">
    <property type="component" value="Chromosome"/>
</dbReference>
<dbReference type="InterPro" id="IPR025965">
    <property type="entry name" value="FlgD/Vpr_Ig-like"/>
</dbReference>
<dbReference type="PROSITE" id="PS50853">
    <property type="entry name" value="FN3"/>
    <property type="match status" value="1"/>
</dbReference>
<dbReference type="InterPro" id="IPR036116">
    <property type="entry name" value="FN3_sf"/>
</dbReference>
<dbReference type="Pfam" id="PF05345">
    <property type="entry name" value="He_PIG"/>
    <property type="match status" value="1"/>
</dbReference>
<evidence type="ECO:0000313" key="4">
    <source>
        <dbReference type="Proteomes" id="UP000004671"/>
    </source>
</evidence>
<dbReference type="Proteomes" id="UP000004671">
    <property type="component" value="Chromosome"/>
</dbReference>
<dbReference type="InterPro" id="IPR003961">
    <property type="entry name" value="FN3_dom"/>
</dbReference>
<organism evidence="3 4">
    <name type="scientific">Caldithrix abyssi DSM 13497</name>
    <dbReference type="NCBI Taxonomy" id="880073"/>
    <lineage>
        <taxon>Bacteria</taxon>
        <taxon>Pseudomonadati</taxon>
        <taxon>Calditrichota</taxon>
        <taxon>Calditrichia</taxon>
        <taxon>Calditrichales</taxon>
        <taxon>Calditrichaceae</taxon>
        <taxon>Caldithrix</taxon>
    </lineage>
</organism>
<dbReference type="STRING" id="880073.Cabys_1182"/>
<dbReference type="GO" id="GO:0016020">
    <property type="term" value="C:membrane"/>
    <property type="evidence" value="ECO:0007669"/>
    <property type="project" value="InterPro"/>
</dbReference>
<dbReference type="InterPro" id="IPR028994">
    <property type="entry name" value="Integrin_alpha_N"/>
</dbReference>
<keyword evidence="4" id="KW-1185">Reference proteome</keyword>
<dbReference type="eggNOG" id="COG1404">
    <property type="taxonomic scope" value="Bacteria"/>
</dbReference>
<dbReference type="Gene3D" id="2.60.40.4070">
    <property type="match status" value="1"/>
</dbReference>
<dbReference type="SUPFAM" id="SSF49265">
    <property type="entry name" value="Fibronectin type III"/>
    <property type="match status" value="1"/>
</dbReference>
<dbReference type="PaxDb" id="880073-Calab_2377"/>
<evidence type="ECO:0000313" key="2">
    <source>
        <dbReference type="EMBL" id="APF17931.1"/>
    </source>
</evidence>
<dbReference type="KEGG" id="caby:Cabys_1182"/>
<sequence length="1951" mass="220561" precursor="true">MKNGYKFFLFIILIFFSIKILQAQSPWYVIHDEMSSLPINGALSLTYDLKEIYAVGNEGNLFETRDYGQGWNQIHFGISANLNSIAYQYGFTGAMGQNNKVNQELPSEMITHTINLVICGDGGNIIRYDPASQQVVIIDTVTSENLNWVIYDFYRDYYWIVGDNGFLAYSNDAGLRWQKMFINPPRFDIKKVMVDYDYLLLFGDDSVNTYIKKMEVINGVNFNEVGTDTLFNQTFVNFARGGDYSFLSYFLTKTPQDSLYLWQFETYNFPNISYFKSEPLPFTNAVGMAVWSDYNQEKSEVWVTTPNGQIWSLDNRNGWHVTFQDNQNRPLGPIIAANDQSVGGIALGNAGFTVFNGFVNLWTSPRPEELVREKLESFAVKFSNIPDLTTLSQGVNVKSNYSGSLPLEITLDAQDPSLAVFSIIRPLFPGAFPGESWEVIFSGGIHANVDSANLKFLRPFSFDLNFYPDRSFSFDYEYRGSSLKTISTSTNWVTAFFNEDQYLDLVTYVQDTLVVFMSINAPERIEKRIPMPGITLNRGIKNQLKVLDVNQDNLPDLLLFDSDHLILLINNSQGTEVSFYKGQATYTASNIKDVIPFNEDENELTDLLILTFDISIIKNIDENRIDLSNQFFLYSNVSGVTAVKLGDIDGNLKKDLVFVDGGTVLARLADPDFGLVESYYTDTLIVSDYYDIALADLDHAPPAEIVALGPERVDAISFLNRYSNDQNYIRTLFTFANPDENQLRLAVDDFGGDINTDFQNILDIALINGDSLFIYQNLTNYPDDIVFSENPIFKVGLGKYYDQILVLDYWAQATPEMALIEKFTGSLDLLEKGMSWTPELFADSVSKFEVRLSWTPFPPDMGTLEYYQVTRSTSPDFNYDVVTFNVNDPYFVDSGVWPFQDFWYRVEAVYNGGLRSNASDVLHIKTYRELLNTLSGVLADTTLPYLALTDLTVPVVDSLLIANGVEIAFNPNTGLYVYGKLKVIGGGDQKMVAFFERDSLWEGVFLFQNADTAFFEWWNMHGAKNGITVYERPLKMRFGGIVGCQQAMKIENSDFWLENMLIDSCLIGIETNASAKGFIKNIDVLRTRDFSLLARGLSTLNVKNSIIWENLGPLAGMDSAKIFIEYSTVDSLGQRVLSRHISRLAPIFDFENEEDPFRIHPMSPTIDAGDPNDPFDLEPAPNGGRINQGTFGNTPWATPSLQPRIATRAVKSLLHAYPGEKDSAVVFIKNYGYADLSIDSLFFKRSIFEMQGLAQRMIAPQDSMPITVLFRPPKRGLYRDTLLIACNDPHLPQKVYAQTFEGVAPNSKPVLVNEPPSVAFVDSLYKYRPMFMDLDGDSVTIQPVVLPGWLTLSNSGELIGTPAAADTGKHPVRLRYSDQHGGIDSLSYAIDVIDLSQEVQVFPIIRAFVAGGNISAQAAIQIFIAIMDSTTNEVKEATASYHIYGRLFKEGLIGPVLEVDTVGVTQLRFYPLSDGNYRFVLSASRLLPSGKEIKAVTEVFFKIVASLKAFDRFRWHMVAFPRPEVIHWEQFNYADSAAVLFRWNSPEKKYVPVQRDQILPGFAFWLMPLTRINFDLNPMPVPEVAAEPIQSEIKLVKGWNQIGLPWPYYKKWVNMEFVNSSTQQKMSLQEAIIDTLIQPAVFWFEQSPEFIGYHVEALDSSTFARPWLGYWIYANSELSIYVENIPDFPPSITEAAAAPVNLAKVISKNSMNQWTLNFVLQCDKLVDDYNVVGLSERPDALRVFEPPVFNEFVSLYVSEGKRAYCQSFKPLLDEDKPYEYWDLSVATAVQDREHHLRWETLSSGQQELYAYLVDLNNEKVINLAEEEEYVFTPSAGAYNFRLYVSKDQNFKPSIIPLQYTLTQNFPNPFNPTTTIKVGIPENGRNERVTLKVFDVLGKEIKTLCDGNLSPGFHKFEWDGTNATGDAVASGIYFYQLQAGGVSVMRKMVLLR</sequence>
<reference evidence="2 5" key="2">
    <citation type="submission" date="2016-11" db="EMBL/GenBank/DDBJ databases">
        <title>Genomic analysis of Caldithrix abyssi and proposal of a novel bacterial phylum Caldithrichaeota.</title>
        <authorList>
            <person name="Kublanov I."/>
            <person name="Sigalova O."/>
            <person name="Gavrilov S."/>
            <person name="Lebedinsky A."/>
            <person name="Ivanova N."/>
            <person name="Daum C."/>
            <person name="Reddy T."/>
            <person name="Klenk H.P."/>
            <person name="Goker M."/>
            <person name="Reva O."/>
            <person name="Miroshnichenko M."/>
            <person name="Kyprides N."/>
            <person name="Woyke T."/>
            <person name="Gelfand M."/>
        </authorList>
    </citation>
    <scope>NUCLEOTIDE SEQUENCE [LARGE SCALE GENOMIC DNA]</scope>
    <source>
        <strain evidence="2 5">LF13</strain>
    </source>
</reference>
<dbReference type="CDD" id="cd00063">
    <property type="entry name" value="FN3"/>
    <property type="match status" value="1"/>
</dbReference>
<dbReference type="InterPro" id="IPR026444">
    <property type="entry name" value="Secre_tail"/>
</dbReference>
<dbReference type="InterPro" id="IPR036278">
    <property type="entry name" value="Sialidase_sf"/>
</dbReference>
<accession>H1XY60</accession>
<dbReference type="OrthoDB" id="1523755at2"/>
<evidence type="ECO:0000313" key="3">
    <source>
        <dbReference type="EMBL" id="EHO41987.1"/>
    </source>
</evidence>
<dbReference type="HOGENOM" id="CLU_234772_0_0_0"/>
<evidence type="ECO:0000259" key="1">
    <source>
        <dbReference type="PROSITE" id="PS50853"/>
    </source>
</evidence>
<proteinExistence type="predicted"/>
<dbReference type="EMBL" id="CM001402">
    <property type="protein sequence ID" value="EHO41987.1"/>
    <property type="molecule type" value="Genomic_DNA"/>
</dbReference>
<protein>
    <submittedName>
        <fullName evidence="3">Ig family protein</fullName>
    </submittedName>
    <submittedName>
        <fullName evidence="2">Por secretion system C-terminal sorting domain-containing protein</fullName>
    </submittedName>
</protein>